<dbReference type="CDD" id="cd04301">
    <property type="entry name" value="NAT_SF"/>
    <property type="match status" value="1"/>
</dbReference>
<dbReference type="Pfam" id="PF00583">
    <property type="entry name" value="Acetyltransf_1"/>
    <property type="match status" value="1"/>
</dbReference>
<dbReference type="Proteomes" id="UP001462640">
    <property type="component" value="Unassembled WGS sequence"/>
</dbReference>
<proteinExistence type="predicted"/>
<reference evidence="4 5" key="1">
    <citation type="submission" date="2024-05" db="EMBL/GenBank/DDBJ databases">
        <title>Roseateles sp. 2.12 16S ribosomal RNA gene Genome sequencing and assembly.</title>
        <authorList>
            <person name="Woo H."/>
        </authorList>
    </citation>
    <scope>NUCLEOTIDE SEQUENCE [LARGE SCALE GENOMIC DNA]</scope>
    <source>
        <strain evidence="4 5">2.12</strain>
    </source>
</reference>
<dbReference type="PANTHER" id="PTHR43420">
    <property type="entry name" value="ACETYLTRANSFERASE"/>
    <property type="match status" value="1"/>
</dbReference>
<dbReference type="RefSeq" id="WP_347604518.1">
    <property type="nucleotide sequence ID" value="NZ_JBDPZC010000001.1"/>
</dbReference>
<dbReference type="PROSITE" id="PS51186">
    <property type="entry name" value="GNAT"/>
    <property type="match status" value="2"/>
</dbReference>
<name>A0ABV0G864_9BURK</name>
<evidence type="ECO:0000256" key="2">
    <source>
        <dbReference type="ARBA" id="ARBA00023315"/>
    </source>
</evidence>
<protein>
    <submittedName>
        <fullName evidence="4">GNAT family N-acetyltransferase</fullName>
        <ecNumber evidence="4">2.3.1.-</ecNumber>
    </submittedName>
</protein>
<dbReference type="InterPro" id="IPR050680">
    <property type="entry name" value="YpeA/RimI_acetyltransf"/>
</dbReference>
<dbReference type="EMBL" id="JBDPZC010000001">
    <property type="protein sequence ID" value="MEO3711194.1"/>
    <property type="molecule type" value="Genomic_DNA"/>
</dbReference>
<evidence type="ECO:0000259" key="3">
    <source>
        <dbReference type="PROSITE" id="PS51186"/>
    </source>
</evidence>
<dbReference type="Gene3D" id="3.40.630.30">
    <property type="match status" value="2"/>
</dbReference>
<keyword evidence="5" id="KW-1185">Reference proteome</keyword>
<keyword evidence="2 4" id="KW-0012">Acyltransferase</keyword>
<evidence type="ECO:0000313" key="4">
    <source>
        <dbReference type="EMBL" id="MEO3711194.1"/>
    </source>
</evidence>
<sequence length="394" mass="43369">MGLQDFLAGTDLLVQPLGEADAPRLQSLFEACPDYFERCGLPLAADEALQELRSAPPPDFAWAAQWHLGLVQPGHERLVAVLQVCSEAPAPGVWHLGLLMVHPAHRGQGLARRLVAALEAWAVQSGARWLRLGVVAGNEPAERFWCRQGFRELRSRVSQVAGQPPGPVRVLLKGLSGSPALADWADYLAAVPRDRQPLDSLCRLADVLPLRSPAGRVQLRRMRESDLERFHAYRSDAETARFQGWTLAREPAESAAFLREMSGAAIGEPDQWVQLAIADAGDDRLVGDIGLCLRARPPSEVPGADTHPLSAWMGITLHPGWRGRGLGREAFVALQDFLLEAGGLLEVECWVDARNTASIQLLEASGMRRFCSEVRDFRGAPCEEHGYRRWRGRC</sequence>
<evidence type="ECO:0000256" key="1">
    <source>
        <dbReference type="ARBA" id="ARBA00022679"/>
    </source>
</evidence>
<dbReference type="SUPFAM" id="SSF55729">
    <property type="entry name" value="Acyl-CoA N-acyltransferases (Nat)"/>
    <property type="match status" value="2"/>
</dbReference>
<dbReference type="GO" id="GO:0016746">
    <property type="term" value="F:acyltransferase activity"/>
    <property type="evidence" value="ECO:0007669"/>
    <property type="project" value="UniProtKB-KW"/>
</dbReference>
<gene>
    <name evidence="4" type="ORF">ABDJ40_00270</name>
</gene>
<organism evidence="4 5">
    <name type="scientific">Roseateles flavus</name>
    <dbReference type="NCBI Taxonomy" id="3149041"/>
    <lineage>
        <taxon>Bacteria</taxon>
        <taxon>Pseudomonadati</taxon>
        <taxon>Pseudomonadota</taxon>
        <taxon>Betaproteobacteria</taxon>
        <taxon>Burkholderiales</taxon>
        <taxon>Sphaerotilaceae</taxon>
        <taxon>Roseateles</taxon>
    </lineage>
</organism>
<feature type="domain" description="N-acetyltransferase" evidence="3">
    <location>
        <begin position="217"/>
        <end position="394"/>
    </location>
</feature>
<dbReference type="Pfam" id="PF13302">
    <property type="entry name" value="Acetyltransf_3"/>
    <property type="match status" value="1"/>
</dbReference>
<keyword evidence="1 4" id="KW-0808">Transferase</keyword>
<dbReference type="InterPro" id="IPR016181">
    <property type="entry name" value="Acyl_CoA_acyltransferase"/>
</dbReference>
<accession>A0ABV0G864</accession>
<comment type="caution">
    <text evidence="4">The sequence shown here is derived from an EMBL/GenBank/DDBJ whole genome shotgun (WGS) entry which is preliminary data.</text>
</comment>
<dbReference type="EC" id="2.3.1.-" evidence="4"/>
<evidence type="ECO:0000313" key="5">
    <source>
        <dbReference type="Proteomes" id="UP001462640"/>
    </source>
</evidence>
<dbReference type="InterPro" id="IPR000182">
    <property type="entry name" value="GNAT_dom"/>
</dbReference>
<feature type="domain" description="N-acetyltransferase" evidence="3">
    <location>
        <begin position="12"/>
        <end position="173"/>
    </location>
</feature>